<dbReference type="InterPro" id="IPR002123">
    <property type="entry name" value="Plipid/glycerol_acylTrfase"/>
</dbReference>
<dbReference type="GO" id="GO:0016746">
    <property type="term" value="F:acyltransferase activity"/>
    <property type="evidence" value="ECO:0007669"/>
    <property type="project" value="UniProtKB-KW"/>
</dbReference>
<feature type="domain" description="Phospholipid/glycerol acyltransferase" evidence="2">
    <location>
        <begin position="199"/>
        <end position="314"/>
    </location>
</feature>
<dbReference type="RefSeq" id="WP_346052749.1">
    <property type="nucleotide sequence ID" value="NZ_JAYGII010000035.1"/>
</dbReference>
<feature type="region of interest" description="Disordered" evidence="1">
    <location>
        <begin position="1"/>
        <end position="24"/>
    </location>
</feature>
<evidence type="ECO:0000313" key="4">
    <source>
        <dbReference type="Proteomes" id="UP001302316"/>
    </source>
</evidence>
<organism evidence="3 4">
    <name type="scientific">Natronospira elongata</name>
    <dbReference type="NCBI Taxonomy" id="3110268"/>
    <lineage>
        <taxon>Bacteria</taxon>
        <taxon>Pseudomonadati</taxon>
        <taxon>Pseudomonadota</taxon>
        <taxon>Gammaproteobacteria</taxon>
        <taxon>Natronospirales</taxon>
        <taxon>Natronospiraceae</taxon>
        <taxon>Natronospira</taxon>
    </lineage>
</organism>
<name>A0AAP6MMT7_9GAMM</name>
<dbReference type="InterPro" id="IPR045746">
    <property type="entry name" value="ACT14924-like_Acyltransf_dom"/>
</dbReference>
<evidence type="ECO:0000259" key="2">
    <source>
        <dbReference type="SMART" id="SM00563"/>
    </source>
</evidence>
<dbReference type="SMART" id="SM00563">
    <property type="entry name" value="PlsC"/>
    <property type="match status" value="1"/>
</dbReference>
<dbReference type="Proteomes" id="UP001302316">
    <property type="component" value="Unassembled WGS sequence"/>
</dbReference>
<evidence type="ECO:0000256" key="1">
    <source>
        <dbReference type="SAM" id="MobiDB-lite"/>
    </source>
</evidence>
<keyword evidence="3" id="KW-0808">Transferase</keyword>
<dbReference type="AlphaFoldDB" id="A0AAP6MMT7"/>
<keyword evidence="4" id="KW-1185">Reference proteome</keyword>
<protein>
    <submittedName>
        <fullName evidence="3">1-acyl-sn-glycerol-3-phosphate acyltransferase</fullName>
    </submittedName>
</protein>
<dbReference type="Pfam" id="PF19576">
    <property type="entry name" value="Acyltransf_2"/>
    <property type="match status" value="1"/>
</dbReference>
<proteinExistence type="predicted"/>
<comment type="caution">
    <text evidence="3">The sequence shown here is derived from an EMBL/GenBank/DDBJ whole genome shotgun (WGS) entry which is preliminary data.</text>
</comment>
<reference evidence="3 4" key="1">
    <citation type="submission" date="2023-12" db="EMBL/GenBank/DDBJ databases">
        <title>Whole-genome sequencing of halo(alkali)philic microorganisms from hypersaline lakes.</title>
        <authorList>
            <person name="Sorokin D.Y."/>
            <person name="Merkel A.Y."/>
            <person name="Messina E."/>
            <person name="Yakimov M."/>
        </authorList>
    </citation>
    <scope>NUCLEOTIDE SEQUENCE [LARGE SCALE GENOMIC DNA]</scope>
    <source>
        <strain evidence="3 4">AB-CW1</strain>
    </source>
</reference>
<keyword evidence="3" id="KW-0012">Acyltransferase</keyword>
<sequence>MNNRENRLTLFPLRPERPSNGPEQSATALTTLMDRLRHCHTSHSLRNTLGKQLALGLPPFLLTATQEGILPFRWHWDGEWLWEQLGQQESPAPAHGMALSTTWTPVPAPGQGAAPPGDIPEKSFDVEALFRDKAPALHGKLPRLLWPLLARLLCQSTINEGLSELAALPCRHFPETVLTRLGVSARLPVHPLPAAETRPIFVCNHPQGGLDGLIMLAWLLRWYPHVKVPVNNVLMGFRHLQPFLAPLNRYASERDMSRVLHESFADDAAMLVFPAGRTSRKQGGQLRDGPWGKMVVRMARQHGRSIVPVFLGTRNSRRFNAVSALRRGLGLGMNLEMLLLPREMLYRAPRNNDFFVGAPLQADRLTTLGDDDRARAAALRTLCYQMASDMGGAL</sequence>
<accession>A0AAP6MMT7</accession>
<evidence type="ECO:0000313" key="3">
    <source>
        <dbReference type="EMBL" id="MEA5446487.1"/>
    </source>
</evidence>
<gene>
    <name evidence="3" type="ORF">VCB98_11720</name>
</gene>
<dbReference type="EMBL" id="JAYGII010000035">
    <property type="protein sequence ID" value="MEA5446487.1"/>
    <property type="molecule type" value="Genomic_DNA"/>
</dbReference>